<name>X1CLK9_9ZZZZ</name>
<sequence length="69" mass="7575">MAKLYTDVEVFERTEITPQGKVAKVYKVTAVTVSGALFSVDIAQKDFSKEKVAVILAAKAQEIEDIKTL</sequence>
<proteinExistence type="predicted"/>
<comment type="caution">
    <text evidence="1">The sequence shown here is derived from an EMBL/GenBank/DDBJ whole genome shotgun (WGS) entry which is preliminary data.</text>
</comment>
<evidence type="ECO:0000313" key="1">
    <source>
        <dbReference type="EMBL" id="GAH09296.1"/>
    </source>
</evidence>
<accession>X1CLK9</accession>
<protein>
    <submittedName>
        <fullName evidence="1">Uncharacterized protein</fullName>
    </submittedName>
</protein>
<gene>
    <name evidence="1" type="ORF">S01H4_53918</name>
</gene>
<reference evidence="1" key="1">
    <citation type="journal article" date="2014" name="Front. Microbiol.">
        <title>High frequency of phylogenetically diverse reductive dehalogenase-homologous genes in deep subseafloor sedimentary metagenomes.</title>
        <authorList>
            <person name="Kawai M."/>
            <person name="Futagami T."/>
            <person name="Toyoda A."/>
            <person name="Takaki Y."/>
            <person name="Nishi S."/>
            <person name="Hori S."/>
            <person name="Arai W."/>
            <person name="Tsubouchi T."/>
            <person name="Morono Y."/>
            <person name="Uchiyama I."/>
            <person name="Ito T."/>
            <person name="Fujiyama A."/>
            <person name="Inagaki F."/>
            <person name="Takami H."/>
        </authorList>
    </citation>
    <scope>NUCLEOTIDE SEQUENCE</scope>
    <source>
        <strain evidence="1">Expedition CK06-06</strain>
    </source>
</reference>
<dbReference type="EMBL" id="BART01030971">
    <property type="protein sequence ID" value="GAH09296.1"/>
    <property type="molecule type" value="Genomic_DNA"/>
</dbReference>
<dbReference type="AlphaFoldDB" id="X1CLK9"/>
<organism evidence="1">
    <name type="scientific">marine sediment metagenome</name>
    <dbReference type="NCBI Taxonomy" id="412755"/>
    <lineage>
        <taxon>unclassified sequences</taxon>
        <taxon>metagenomes</taxon>
        <taxon>ecological metagenomes</taxon>
    </lineage>
</organism>